<comment type="caution">
    <text evidence="3">The sequence shown here is derived from an EMBL/GenBank/DDBJ whole genome shotgun (WGS) entry which is preliminary data.</text>
</comment>
<dbReference type="InterPro" id="IPR010905">
    <property type="entry name" value="Glyco_hydro_88"/>
</dbReference>
<name>A0A4Q1C6P1_9BACT</name>
<proteinExistence type="predicted"/>
<feature type="signal peptide" evidence="2">
    <location>
        <begin position="1"/>
        <end position="23"/>
    </location>
</feature>
<dbReference type="PANTHER" id="PTHR33886:SF8">
    <property type="entry name" value="UNSATURATED RHAMNOGALACTURONAN HYDROLASE (EUROFUNG)"/>
    <property type="match status" value="1"/>
</dbReference>
<dbReference type="AlphaFoldDB" id="A0A4Q1C6P1"/>
<dbReference type="InterPro" id="IPR052043">
    <property type="entry name" value="PolySaccharide_Degr_Enz"/>
</dbReference>
<evidence type="ECO:0000256" key="1">
    <source>
        <dbReference type="ARBA" id="ARBA00022801"/>
    </source>
</evidence>
<dbReference type="InterPro" id="IPR008928">
    <property type="entry name" value="6-hairpin_glycosidase_sf"/>
</dbReference>
<protein>
    <submittedName>
        <fullName evidence="3">Glycosyl hydrolase</fullName>
    </submittedName>
</protein>
<evidence type="ECO:0000313" key="3">
    <source>
        <dbReference type="EMBL" id="RXK54557.1"/>
    </source>
</evidence>
<dbReference type="GO" id="GO:0016787">
    <property type="term" value="F:hydrolase activity"/>
    <property type="evidence" value="ECO:0007669"/>
    <property type="project" value="UniProtKB-KW"/>
</dbReference>
<dbReference type="Proteomes" id="UP000290218">
    <property type="component" value="Unassembled WGS sequence"/>
</dbReference>
<dbReference type="GO" id="GO:0005975">
    <property type="term" value="P:carbohydrate metabolic process"/>
    <property type="evidence" value="ECO:0007669"/>
    <property type="project" value="InterPro"/>
</dbReference>
<dbReference type="RefSeq" id="WP_129045921.1">
    <property type="nucleotide sequence ID" value="NZ_SDHX01000001.1"/>
</dbReference>
<sequence length="379" mass="41685">MNLSRSLLSVLAGMLLAAGSVGAAPTAAIPEFADWPAGTSPAEVGKRIAENFAARNFQWQTETRRRYVIYPEICAWYGSLTVAGLIGDADLRDRLYAKYDILLTPEGAARVSPDAHVDYRIFGVVPLEFSLQGRGDAWRAIGLTYADAQWGNPVIVEGVSAEARWWIDDMYMLPILQVQAYRASKQAKYLDRAALTMAAYLDKLQQPTGLFLHAPDSPFYWGRGNGWVAAGMAELLRDLPESHPHHARILAGYRAMMAALLQAQGTDGLWKQLVDKPESWGETSGSAMFAFAIVTGVKHGWLDTKAYAPAARRAWLALVAHLDADANLGEVCIGTDKAQKATKSEDLKVQYDFYQARPRRSGDLHGQSPMLWTASALLR</sequence>
<evidence type="ECO:0000313" key="4">
    <source>
        <dbReference type="Proteomes" id="UP000290218"/>
    </source>
</evidence>
<accession>A0A4Q1C6P1</accession>
<gene>
    <name evidence="3" type="ORF">ESB00_01250</name>
</gene>
<dbReference type="InterPro" id="IPR012341">
    <property type="entry name" value="6hp_glycosidase-like_sf"/>
</dbReference>
<keyword evidence="4" id="KW-1185">Reference proteome</keyword>
<dbReference type="SUPFAM" id="SSF48208">
    <property type="entry name" value="Six-hairpin glycosidases"/>
    <property type="match status" value="1"/>
</dbReference>
<evidence type="ECO:0000256" key="2">
    <source>
        <dbReference type="SAM" id="SignalP"/>
    </source>
</evidence>
<dbReference type="EMBL" id="SDHX01000001">
    <property type="protein sequence ID" value="RXK54557.1"/>
    <property type="molecule type" value="Genomic_DNA"/>
</dbReference>
<organism evidence="3 4">
    <name type="scientific">Oleiharenicola lentus</name>
    <dbReference type="NCBI Taxonomy" id="2508720"/>
    <lineage>
        <taxon>Bacteria</taxon>
        <taxon>Pseudomonadati</taxon>
        <taxon>Verrucomicrobiota</taxon>
        <taxon>Opitutia</taxon>
        <taxon>Opitutales</taxon>
        <taxon>Opitutaceae</taxon>
        <taxon>Oleiharenicola</taxon>
    </lineage>
</organism>
<dbReference type="PANTHER" id="PTHR33886">
    <property type="entry name" value="UNSATURATED RHAMNOGALACTURONAN HYDROLASE (EUROFUNG)"/>
    <property type="match status" value="1"/>
</dbReference>
<keyword evidence="1 3" id="KW-0378">Hydrolase</keyword>
<dbReference type="Gene3D" id="1.50.10.10">
    <property type="match status" value="1"/>
</dbReference>
<dbReference type="Pfam" id="PF07470">
    <property type="entry name" value="Glyco_hydro_88"/>
    <property type="match status" value="1"/>
</dbReference>
<feature type="chain" id="PRO_5020271354" evidence="2">
    <location>
        <begin position="24"/>
        <end position="379"/>
    </location>
</feature>
<keyword evidence="2" id="KW-0732">Signal</keyword>
<reference evidence="3 4" key="1">
    <citation type="submission" date="2019-01" db="EMBL/GenBank/DDBJ databases">
        <title>Lacunisphaera sp. strain TWA-58.</title>
        <authorList>
            <person name="Chen W.-M."/>
        </authorList>
    </citation>
    <scope>NUCLEOTIDE SEQUENCE [LARGE SCALE GENOMIC DNA]</scope>
    <source>
        <strain evidence="3 4">TWA-58</strain>
    </source>
</reference>
<dbReference type="OrthoDB" id="258246at2"/>